<sequence length="73" mass="8790">MNLRQAKKIVNQDTPPETDPKSKIWWHRYKKANMHIGKLYRNKLNKQRKEGKKFLSSDEINHLIKDIIGEEFN</sequence>
<dbReference type="AlphaFoldDB" id="A0A413ITS2"/>
<dbReference type="RefSeq" id="WP_117774471.1">
    <property type="nucleotide sequence ID" value="NZ_QSCR01000001.1"/>
</dbReference>
<organism evidence="2 3">
    <name type="scientific">Butyricimonas virosa</name>
    <dbReference type="NCBI Taxonomy" id="544645"/>
    <lineage>
        <taxon>Bacteria</taxon>
        <taxon>Pseudomonadati</taxon>
        <taxon>Bacteroidota</taxon>
        <taxon>Bacteroidia</taxon>
        <taxon>Bacteroidales</taxon>
        <taxon>Odoribacteraceae</taxon>
        <taxon>Butyricimonas</taxon>
    </lineage>
</organism>
<proteinExistence type="predicted"/>
<name>A0A413ITS2_9BACT</name>
<reference evidence="2 3" key="1">
    <citation type="submission" date="2018-08" db="EMBL/GenBank/DDBJ databases">
        <title>A genome reference for cultivated species of the human gut microbiota.</title>
        <authorList>
            <person name="Zou Y."/>
            <person name="Xue W."/>
            <person name="Luo G."/>
        </authorList>
    </citation>
    <scope>NUCLEOTIDE SEQUENCE [LARGE SCALE GENOMIC DNA]</scope>
    <source>
        <strain evidence="2 3">OF02-7</strain>
    </source>
</reference>
<evidence type="ECO:0000256" key="1">
    <source>
        <dbReference type="SAM" id="MobiDB-lite"/>
    </source>
</evidence>
<dbReference type="Proteomes" id="UP000286063">
    <property type="component" value="Unassembled WGS sequence"/>
</dbReference>
<accession>A0A413ITS2</accession>
<dbReference type="EMBL" id="QSCR01000001">
    <property type="protein sequence ID" value="RGY21328.1"/>
    <property type="molecule type" value="Genomic_DNA"/>
</dbReference>
<protein>
    <submittedName>
        <fullName evidence="2">Uncharacterized protein</fullName>
    </submittedName>
</protein>
<evidence type="ECO:0000313" key="2">
    <source>
        <dbReference type="EMBL" id="RGY21328.1"/>
    </source>
</evidence>
<evidence type="ECO:0000313" key="3">
    <source>
        <dbReference type="Proteomes" id="UP000286063"/>
    </source>
</evidence>
<gene>
    <name evidence="2" type="ORF">DXA50_00295</name>
</gene>
<comment type="caution">
    <text evidence="2">The sequence shown here is derived from an EMBL/GenBank/DDBJ whole genome shotgun (WGS) entry which is preliminary data.</text>
</comment>
<feature type="region of interest" description="Disordered" evidence="1">
    <location>
        <begin position="1"/>
        <end position="21"/>
    </location>
</feature>